<evidence type="ECO:0000313" key="5">
    <source>
        <dbReference type="Proteomes" id="UP001314263"/>
    </source>
</evidence>
<keyword evidence="5" id="KW-1185">Reference proteome</keyword>
<evidence type="ECO:0000256" key="2">
    <source>
        <dbReference type="SAM" id="MobiDB-lite"/>
    </source>
</evidence>
<keyword evidence="1" id="KW-0694">RNA-binding</keyword>
<dbReference type="InterPro" id="IPR012677">
    <property type="entry name" value="Nucleotide-bd_a/b_plait_sf"/>
</dbReference>
<evidence type="ECO:0000313" key="4">
    <source>
        <dbReference type="EMBL" id="CAK0787518.1"/>
    </source>
</evidence>
<dbReference type="PROSITE" id="PS50102">
    <property type="entry name" value="RRM"/>
    <property type="match status" value="2"/>
</dbReference>
<dbReference type="Gene3D" id="3.30.70.330">
    <property type="match status" value="2"/>
</dbReference>
<dbReference type="SUPFAM" id="SSF54928">
    <property type="entry name" value="RNA-binding domain, RBD"/>
    <property type="match status" value="2"/>
</dbReference>
<name>A0AAV1IJK9_9CHLO</name>
<gene>
    <name evidence="4" type="ORF">CVIRNUC_010738</name>
</gene>
<organism evidence="4 5">
    <name type="scientific">Coccomyxa viridis</name>
    <dbReference type="NCBI Taxonomy" id="1274662"/>
    <lineage>
        <taxon>Eukaryota</taxon>
        <taxon>Viridiplantae</taxon>
        <taxon>Chlorophyta</taxon>
        <taxon>core chlorophytes</taxon>
        <taxon>Trebouxiophyceae</taxon>
        <taxon>Trebouxiophyceae incertae sedis</taxon>
        <taxon>Coccomyxaceae</taxon>
        <taxon>Coccomyxa</taxon>
    </lineage>
</organism>
<evidence type="ECO:0000256" key="1">
    <source>
        <dbReference type="PROSITE-ProRule" id="PRU00176"/>
    </source>
</evidence>
<dbReference type="AlphaFoldDB" id="A0AAV1IJK9"/>
<sequence length="410" mass="43834">MRPAQLNEFPGKYRLWIHCPGLLESQLTEYFSQFGNVVDLYIPRDRYNGARKSYGFVTLETESALQRTLAAGSEHIINGRTVRINLAGPRPDQMQQQLGLLQNDFLPQLQGMAWAGQQPQALSAQQGAAWPADPTPVSPGKAEGGESGADKGRGPRIYVGGIPTAVSETMVRNHFSQWGQVVDCYFPKDRALNRRKNFCFVTFATQQAAEKAAAQSNREISGYRIESISLTHERQEHYLRKHVGLAGPSAPLAGLQQGGSSGLAEGFAGYASADQLGAVSGFPSQLGGVGAAIPYSQQIMLSRLQGNMPQVLESMYGTGFSNQAALLQARHGIYPQQAMMQGVMQQGGLAAFQDEGLSSSMGPTDPSVYQQPVPGIAPNATLPMQFSHGSGSGSLSAGKSATPGDAPHQP</sequence>
<dbReference type="Proteomes" id="UP001314263">
    <property type="component" value="Unassembled WGS sequence"/>
</dbReference>
<dbReference type="InterPro" id="IPR000504">
    <property type="entry name" value="RRM_dom"/>
</dbReference>
<dbReference type="GO" id="GO:0003723">
    <property type="term" value="F:RNA binding"/>
    <property type="evidence" value="ECO:0007669"/>
    <property type="project" value="UniProtKB-UniRule"/>
</dbReference>
<dbReference type="PANTHER" id="PTHR48035:SF2">
    <property type="entry name" value="RNA-BINDING REGION RNP-1 DOMAIN-CONTAINING PROTEIN"/>
    <property type="match status" value="1"/>
</dbReference>
<feature type="domain" description="RRM" evidence="3">
    <location>
        <begin position="155"/>
        <end position="235"/>
    </location>
</feature>
<evidence type="ECO:0000259" key="3">
    <source>
        <dbReference type="PROSITE" id="PS50102"/>
    </source>
</evidence>
<feature type="domain" description="RRM" evidence="3">
    <location>
        <begin position="2"/>
        <end position="89"/>
    </location>
</feature>
<accession>A0AAV1IJK9</accession>
<proteinExistence type="predicted"/>
<feature type="region of interest" description="Disordered" evidence="2">
    <location>
        <begin position="123"/>
        <end position="156"/>
    </location>
</feature>
<dbReference type="EMBL" id="CAUYUE010000017">
    <property type="protein sequence ID" value="CAK0787518.1"/>
    <property type="molecule type" value="Genomic_DNA"/>
</dbReference>
<dbReference type="InterPro" id="IPR035979">
    <property type="entry name" value="RBD_domain_sf"/>
</dbReference>
<dbReference type="Pfam" id="PF00076">
    <property type="entry name" value="RRM_1"/>
    <property type="match status" value="2"/>
</dbReference>
<feature type="compositionally biased region" description="Low complexity" evidence="2">
    <location>
        <begin position="387"/>
        <end position="400"/>
    </location>
</feature>
<dbReference type="InterPro" id="IPR053260">
    <property type="entry name" value="hnRNP"/>
</dbReference>
<feature type="region of interest" description="Disordered" evidence="2">
    <location>
        <begin position="368"/>
        <end position="410"/>
    </location>
</feature>
<reference evidence="4 5" key="1">
    <citation type="submission" date="2023-10" db="EMBL/GenBank/DDBJ databases">
        <authorList>
            <person name="Maclean D."/>
            <person name="Macfadyen A."/>
        </authorList>
    </citation>
    <scope>NUCLEOTIDE SEQUENCE [LARGE SCALE GENOMIC DNA]</scope>
</reference>
<protein>
    <recommendedName>
        <fullName evidence="3">RRM domain-containing protein</fullName>
    </recommendedName>
</protein>
<dbReference type="PANTHER" id="PTHR48035">
    <property type="entry name" value="HETEROGENEOUS NUCLEAR RIBONUCLEOPROTEIN 1"/>
    <property type="match status" value="1"/>
</dbReference>
<comment type="caution">
    <text evidence="4">The sequence shown here is derived from an EMBL/GenBank/DDBJ whole genome shotgun (WGS) entry which is preliminary data.</text>
</comment>
<dbReference type="SMART" id="SM00360">
    <property type="entry name" value="RRM"/>
    <property type="match status" value="2"/>
</dbReference>